<reference evidence="3" key="1">
    <citation type="journal article" date="2019" name="Int. J. Syst. Evol. Microbiol.">
        <title>The Global Catalogue of Microorganisms (GCM) 10K type strain sequencing project: providing services to taxonomists for standard genome sequencing and annotation.</title>
        <authorList>
            <consortium name="The Broad Institute Genomics Platform"/>
            <consortium name="The Broad Institute Genome Sequencing Center for Infectious Disease"/>
            <person name="Wu L."/>
            <person name="Ma J."/>
        </authorList>
    </citation>
    <scope>NUCLEOTIDE SEQUENCE [LARGE SCALE GENOMIC DNA]</scope>
    <source>
        <strain evidence="3">CCUG 38813</strain>
    </source>
</reference>
<evidence type="ECO:0000256" key="1">
    <source>
        <dbReference type="SAM" id="Phobius"/>
    </source>
</evidence>
<sequence length="438" mass="47087">MDLAIQNRARRGFLALSLTPVVNFVPWATAVRALAVPGAVVTVMAPSTAQAFPVAAVLAVAATVCGKIAASKRGDGGIGASLKATLEYQRVMVQQLSSIQKGLADVLERLNALPGEIRQIFHDQRLIDLQTKIGGSILRYSDEVNAATDFPGGFQAWTSDVFVRQKLMDISNSLDEAIADISQRRWTDAMTSLYLPAALFTSLGIRAALGLSTGRLKFEAQKYLDLMARVEDVTEHGSAAADLHSRRAVIQKLTADLAAEGFVVPAGGVQTVIEFALGQVAVQDYSPPYTDIEGICPENAPAKGGTRCRTIRHAHPERVGAKEAYRFSMKVSPLWVRDPEETATQYAIRQFLPGDIEVFGVPVASQPVSRVDARSPAARLNAANASAIRSNAERTATMVRALLVRHNEEAAYSALNIGSLAALSNARRDVFGFFGIDQ</sequence>
<proteinExistence type="predicted"/>
<comment type="caution">
    <text evidence="2">The sequence shown here is derived from an EMBL/GenBank/DDBJ whole genome shotgun (WGS) entry which is preliminary data.</text>
</comment>
<evidence type="ECO:0000313" key="3">
    <source>
        <dbReference type="Proteomes" id="UP001596031"/>
    </source>
</evidence>
<name>A0ABW0PPM3_9BURK</name>
<protein>
    <submittedName>
        <fullName evidence="2">Uncharacterized protein</fullName>
    </submittedName>
</protein>
<dbReference type="Proteomes" id="UP001596031">
    <property type="component" value="Unassembled WGS sequence"/>
</dbReference>
<organism evidence="2 3">
    <name type="scientific">Massilia jejuensis</name>
    <dbReference type="NCBI Taxonomy" id="648894"/>
    <lineage>
        <taxon>Bacteria</taxon>
        <taxon>Pseudomonadati</taxon>
        <taxon>Pseudomonadota</taxon>
        <taxon>Betaproteobacteria</taxon>
        <taxon>Burkholderiales</taxon>
        <taxon>Oxalobacteraceae</taxon>
        <taxon>Telluria group</taxon>
        <taxon>Massilia</taxon>
    </lineage>
</organism>
<keyword evidence="1" id="KW-1133">Transmembrane helix</keyword>
<keyword evidence="1" id="KW-0472">Membrane</keyword>
<feature type="transmembrane region" description="Helical" evidence="1">
    <location>
        <begin position="51"/>
        <end position="70"/>
    </location>
</feature>
<feature type="transmembrane region" description="Helical" evidence="1">
    <location>
        <begin position="12"/>
        <end position="31"/>
    </location>
</feature>
<dbReference type="EMBL" id="JBHSMS010000088">
    <property type="protein sequence ID" value="MFC5514091.1"/>
    <property type="molecule type" value="Genomic_DNA"/>
</dbReference>
<keyword evidence="3" id="KW-1185">Reference proteome</keyword>
<evidence type="ECO:0000313" key="2">
    <source>
        <dbReference type="EMBL" id="MFC5514091.1"/>
    </source>
</evidence>
<feature type="transmembrane region" description="Helical" evidence="1">
    <location>
        <begin position="193"/>
        <end position="211"/>
    </location>
</feature>
<gene>
    <name evidence="2" type="ORF">ACFPOU_23590</name>
</gene>
<dbReference type="RefSeq" id="WP_379727521.1">
    <property type="nucleotide sequence ID" value="NZ_JBHSMS010000088.1"/>
</dbReference>
<accession>A0ABW0PPM3</accession>
<keyword evidence="1" id="KW-0812">Transmembrane</keyword>